<dbReference type="PANTHER" id="PTHR23235:SF120">
    <property type="entry name" value="KRUPPEL-LIKE FACTOR 15"/>
    <property type="match status" value="1"/>
</dbReference>
<dbReference type="Pfam" id="PF00096">
    <property type="entry name" value="zf-C2H2"/>
    <property type="match status" value="1"/>
</dbReference>
<organism evidence="7 8">
    <name type="scientific">Euplotes crassus</name>
    <dbReference type="NCBI Taxonomy" id="5936"/>
    <lineage>
        <taxon>Eukaryota</taxon>
        <taxon>Sar</taxon>
        <taxon>Alveolata</taxon>
        <taxon>Ciliophora</taxon>
        <taxon>Intramacronucleata</taxon>
        <taxon>Spirotrichea</taxon>
        <taxon>Hypotrichia</taxon>
        <taxon>Euplotida</taxon>
        <taxon>Euplotidae</taxon>
        <taxon>Moneuplotes</taxon>
    </lineage>
</organism>
<dbReference type="FunFam" id="3.30.160.60:FF:000260">
    <property type="entry name" value="Spalt-like transcription factor 1"/>
    <property type="match status" value="1"/>
</dbReference>
<evidence type="ECO:0000259" key="6">
    <source>
        <dbReference type="PROSITE" id="PS50157"/>
    </source>
</evidence>
<evidence type="ECO:0000256" key="5">
    <source>
        <dbReference type="SAM" id="MobiDB-lite"/>
    </source>
</evidence>
<feature type="compositionally biased region" description="Low complexity" evidence="5">
    <location>
        <begin position="164"/>
        <end position="177"/>
    </location>
</feature>
<evidence type="ECO:0000256" key="3">
    <source>
        <dbReference type="ARBA" id="ARBA00022833"/>
    </source>
</evidence>
<evidence type="ECO:0000256" key="1">
    <source>
        <dbReference type="ARBA" id="ARBA00022723"/>
    </source>
</evidence>
<dbReference type="SMART" id="SM00355">
    <property type="entry name" value="ZnF_C2H2"/>
    <property type="match status" value="2"/>
</dbReference>
<feature type="region of interest" description="Disordered" evidence="5">
    <location>
        <begin position="135"/>
        <end position="178"/>
    </location>
</feature>
<dbReference type="Proteomes" id="UP001295684">
    <property type="component" value="Unassembled WGS sequence"/>
</dbReference>
<sequence length="291" mass="33063">MSLHKTEVYQDQQTLNLQLFAKSQTQNILWKAPQENLPQLNTVSAGLAFGVQQVYPEYQLNYENADNSHTFNEIGLQMKLPVYGSSYQQACNSFADNIPMSLNGSYNSIATPQVYSFQTESLKFPSSQDIRCNASLPNRNHSSSLATKTVHQDTNRGMDPAVLTQPKPQKTSKKSSSIKMNASNHKFCSCGLTPKQAYVASKVLTETNLGYLKSLNNYDYKIREREHPVTGKKTLMYICQFKGGCHKEFERCWNLLDHCRMHFGVKPYSCPKCDRRFTQKGNLNKHLGTHK</sequence>
<reference evidence="7" key="1">
    <citation type="submission" date="2023-07" db="EMBL/GenBank/DDBJ databases">
        <authorList>
            <consortium name="AG Swart"/>
            <person name="Singh M."/>
            <person name="Singh A."/>
            <person name="Seah K."/>
            <person name="Emmerich C."/>
        </authorList>
    </citation>
    <scope>NUCLEOTIDE SEQUENCE</scope>
    <source>
        <strain evidence="7">DP1</strain>
    </source>
</reference>
<dbReference type="PANTHER" id="PTHR23235">
    <property type="entry name" value="KRUEPPEL-LIKE TRANSCRIPTION FACTOR"/>
    <property type="match status" value="1"/>
</dbReference>
<keyword evidence="3" id="KW-0862">Zinc</keyword>
<proteinExistence type="predicted"/>
<evidence type="ECO:0000313" key="8">
    <source>
        <dbReference type="Proteomes" id="UP001295684"/>
    </source>
</evidence>
<comment type="caution">
    <text evidence="7">The sequence shown here is derived from an EMBL/GenBank/DDBJ whole genome shotgun (WGS) entry which is preliminary data.</text>
</comment>
<evidence type="ECO:0000313" key="7">
    <source>
        <dbReference type="EMBL" id="CAI2379918.1"/>
    </source>
</evidence>
<dbReference type="PROSITE" id="PS50157">
    <property type="entry name" value="ZINC_FINGER_C2H2_2"/>
    <property type="match status" value="2"/>
</dbReference>
<dbReference type="SUPFAM" id="SSF57667">
    <property type="entry name" value="beta-beta-alpha zinc fingers"/>
    <property type="match status" value="1"/>
</dbReference>
<dbReference type="Gene3D" id="3.30.160.60">
    <property type="entry name" value="Classic Zinc Finger"/>
    <property type="match status" value="1"/>
</dbReference>
<dbReference type="InterPro" id="IPR036236">
    <property type="entry name" value="Znf_C2H2_sf"/>
</dbReference>
<dbReference type="PROSITE" id="PS00028">
    <property type="entry name" value="ZINC_FINGER_C2H2_1"/>
    <property type="match status" value="1"/>
</dbReference>
<feature type="compositionally biased region" description="Polar residues" evidence="5">
    <location>
        <begin position="135"/>
        <end position="149"/>
    </location>
</feature>
<protein>
    <recommendedName>
        <fullName evidence="6">C2H2-type domain-containing protein</fullName>
    </recommendedName>
</protein>
<keyword evidence="8" id="KW-1185">Reference proteome</keyword>
<feature type="domain" description="C2H2-type" evidence="6">
    <location>
        <begin position="237"/>
        <end position="267"/>
    </location>
</feature>
<dbReference type="GO" id="GO:0000978">
    <property type="term" value="F:RNA polymerase II cis-regulatory region sequence-specific DNA binding"/>
    <property type="evidence" value="ECO:0007669"/>
    <property type="project" value="TreeGrafter"/>
</dbReference>
<dbReference type="AlphaFoldDB" id="A0AAD1XV26"/>
<name>A0AAD1XV26_EUPCR</name>
<evidence type="ECO:0000256" key="2">
    <source>
        <dbReference type="ARBA" id="ARBA00022771"/>
    </source>
</evidence>
<gene>
    <name evidence="7" type="ORF">ECRASSUSDP1_LOCUS21340</name>
</gene>
<evidence type="ECO:0000256" key="4">
    <source>
        <dbReference type="PROSITE-ProRule" id="PRU00042"/>
    </source>
</evidence>
<accession>A0AAD1XV26</accession>
<dbReference type="EMBL" id="CAMPGE010021803">
    <property type="protein sequence ID" value="CAI2379918.1"/>
    <property type="molecule type" value="Genomic_DNA"/>
</dbReference>
<dbReference type="GO" id="GO:0008270">
    <property type="term" value="F:zinc ion binding"/>
    <property type="evidence" value="ECO:0007669"/>
    <property type="project" value="UniProtKB-KW"/>
</dbReference>
<keyword evidence="1" id="KW-0479">Metal-binding</keyword>
<keyword evidence="2 4" id="KW-0863">Zinc-finger</keyword>
<dbReference type="GO" id="GO:0000981">
    <property type="term" value="F:DNA-binding transcription factor activity, RNA polymerase II-specific"/>
    <property type="evidence" value="ECO:0007669"/>
    <property type="project" value="TreeGrafter"/>
</dbReference>
<dbReference type="InterPro" id="IPR013087">
    <property type="entry name" value="Znf_C2H2_type"/>
</dbReference>
<feature type="domain" description="C2H2-type" evidence="6">
    <location>
        <begin position="268"/>
        <end position="291"/>
    </location>
</feature>